<organism evidence="2 3">
    <name type="scientific">Aneurinibacillus aneurinilyticus ATCC 12856</name>
    <dbReference type="NCBI Taxonomy" id="649747"/>
    <lineage>
        <taxon>Bacteria</taxon>
        <taxon>Bacillati</taxon>
        <taxon>Bacillota</taxon>
        <taxon>Bacilli</taxon>
        <taxon>Bacillales</taxon>
        <taxon>Paenibacillaceae</taxon>
        <taxon>Aneurinibacillus group</taxon>
        <taxon>Aneurinibacillus</taxon>
    </lineage>
</organism>
<evidence type="ECO:0000256" key="1">
    <source>
        <dbReference type="SAM" id="MobiDB-lite"/>
    </source>
</evidence>
<sequence length="43" mass="4487">MVPRKSNHNKAAVPGRKTAADIGGNHTASLGAAGENYTRKIIL</sequence>
<comment type="caution">
    <text evidence="2">The sequence shown here is derived from an EMBL/GenBank/DDBJ whole genome shotgun (WGS) entry which is preliminary data.</text>
</comment>
<dbReference type="HOGENOM" id="CLU_3228900_0_0_9"/>
<accession>U1Y348</accession>
<dbReference type="EMBL" id="AWSJ01000320">
    <property type="protein sequence ID" value="ERI06617.1"/>
    <property type="molecule type" value="Genomic_DNA"/>
</dbReference>
<evidence type="ECO:0000313" key="3">
    <source>
        <dbReference type="Proteomes" id="UP000016511"/>
    </source>
</evidence>
<dbReference type="AlphaFoldDB" id="U1Y348"/>
<keyword evidence="3" id="KW-1185">Reference proteome</keyword>
<dbReference type="Proteomes" id="UP000016511">
    <property type="component" value="Unassembled WGS sequence"/>
</dbReference>
<reference evidence="2 3" key="1">
    <citation type="submission" date="2013-08" db="EMBL/GenBank/DDBJ databases">
        <authorList>
            <person name="Weinstock G."/>
            <person name="Sodergren E."/>
            <person name="Wylie T."/>
            <person name="Fulton L."/>
            <person name="Fulton R."/>
            <person name="Fronick C."/>
            <person name="O'Laughlin M."/>
            <person name="Godfrey J."/>
            <person name="Miner T."/>
            <person name="Herter B."/>
            <person name="Appelbaum E."/>
            <person name="Cordes M."/>
            <person name="Lek S."/>
            <person name="Wollam A."/>
            <person name="Pepin K.H."/>
            <person name="Palsikar V.B."/>
            <person name="Mitreva M."/>
            <person name="Wilson R.K."/>
        </authorList>
    </citation>
    <scope>NUCLEOTIDE SEQUENCE [LARGE SCALE GENOMIC DNA]</scope>
    <source>
        <strain evidence="2 3">ATCC 12856</strain>
    </source>
</reference>
<protein>
    <submittedName>
        <fullName evidence="2">Uncharacterized protein</fullName>
    </submittedName>
</protein>
<feature type="region of interest" description="Disordered" evidence="1">
    <location>
        <begin position="1"/>
        <end position="30"/>
    </location>
</feature>
<evidence type="ECO:0000313" key="2">
    <source>
        <dbReference type="EMBL" id="ERI06617.1"/>
    </source>
</evidence>
<name>U1Y348_ANEAE</name>
<gene>
    <name evidence="2" type="ORF">HMPREF0083_05241</name>
</gene>
<proteinExistence type="predicted"/>